<feature type="compositionally biased region" description="Low complexity" evidence="1">
    <location>
        <begin position="109"/>
        <end position="121"/>
    </location>
</feature>
<evidence type="ECO:0000313" key="3">
    <source>
        <dbReference type="EMBL" id="KAF9526605.1"/>
    </source>
</evidence>
<feature type="compositionally biased region" description="Basic and acidic residues" evidence="1">
    <location>
        <begin position="462"/>
        <end position="472"/>
    </location>
</feature>
<dbReference type="InterPro" id="IPR035925">
    <property type="entry name" value="BSD_dom_sf"/>
</dbReference>
<dbReference type="GO" id="GO:0005737">
    <property type="term" value="C:cytoplasm"/>
    <property type="evidence" value="ECO:0007669"/>
    <property type="project" value="TreeGrafter"/>
</dbReference>
<dbReference type="PANTHER" id="PTHR16019:SF5">
    <property type="entry name" value="BSD DOMAIN-CONTAINING PROTEIN 1"/>
    <property type="match status" value="1"/>
</dbReference>
<feature type="region of interest" description="Disordered" evidence="1">
    <location>
        <begin position="388"/>
        <end position="519"/>
    </location>
</feature>
<dbReference type="InterPro" id="IPR005607">
    <property type="entry name" value="BSD_dom"/>
</dbReference>
<feature type="compositionally biased region" description="Basic and acidic residues" evidence="1">
    <location>
        <begin position="491"/>
        <end position="501"/>
    </location>
</feature>
<name>A0A9P6ECN1_9AGAR</name>
<dbReference type="Pfam" id="PF03909">
    <property type="entry name" value="BSD"/>
    <property type="match status" value="1"/>
</dbReference>
<dbReference type="OrthoDB" id="73788at2759"/>
<dbReference type="Proteomes" id="UP000807306">
    <property type="component" value="Unassembled WGS sequence"/>
</dbReference>
<feature type="region of interest" description="Disordered" evidence="1">
    <location>
        <begin position="74"/>
        <end position="133"/>
    </location>
</feature>
<gene>
    <name evidence="3" type="ORF">CPB83DRAFT_895950</name>
</gene>
<keyword evidence="4" id="KW-1185">Reference proteome</keyword>
<feature type="compositionally biased region" description="Polar residues" evidence="1">
    <location>
        <begin position="74"/>
        <end position="84"/>
    </location>
</feature>
<dbReference type="EMBL" id="MU157869">
    <property type="protein sequence ID" value="KAF9526605.1"/>
    <property type="molecule type" value="Genomic_DNA"/>
</dbReference>
<proteinExistence type="predicted"/>
<feature type="domain" description="BSD" evidence="2">
    <location>
        <begin position="351"/>
        <end position="380"/>
    </location>
</feature>
<feature type="compositionally biased region" description="Acidic residues" evidence="1">
    <location>
        <begin position="395"/>
        <end position="425"/>
    </location>
</feature>
<feature type="compositionally biased region" description="Low complexity" evidence="1">
    <location>
        <begin position="479"/>
        <end position="489"/>
    </location>
</feature>
<evidence type="ECO:0000313" key="4">
    <source>
        <dbReference type="Proteomes" id="UP000807306"/>
    </source>
</evidence>
<dbReference type="Gene3D" id="1.10.3970.10">
    <property type="entry name" value="BSD domain"/>
    <property type="match status" value="1"/>
</dbReference>
<evidence type="ECO:0000259" key="2">
    <source>
        <dbReference type="PROSITE" id="PS50858"/>
    </source>
</evidence>
<sequence>MNFLDTYDIARSTTPNPEQAQDQPSLNEEVTQVIGQLGRFWGGFRKQSQQVLEVARKDFGDVVVQAQKELSKLTVASETTQEPTTGDEPKDGDDTDAAADGASKEEGTSETTSAPSAESSSIPRGHKSNESWSGTTQAFFSRLQSSLPPNIVATVQNNIPESIKHASENIDFTQMRTNLLSDLQRVQGVTKAQAEEYYHKSEAMFKDAMTEASDILRDAVKVVPPEEAAGVAAGSFGAGMLWDGTDMWMLPYESTAAESSDAPGNSTKSAGKGKDVQTAAAVATRAEALLKRLKHDSSILRHDPEAENVSKDAFTSWRDKEVQTKEGGIENADWSTKIQSALEDSADGQALKQLEETLVPAEMTRAAFWTRFFFRSHQIRAEEEKRKALIQSTADTDEDFSWEDEEEEEEEDEEDDDDDDDDDDSTSTTTSSSTDTSPSAAPEAKSEAVGPPSVSPTVALLRADDSSRRVSSEDSFDLVSTASASASVVGDAEKPLKPKPAEDDDDDDDDGEDGESDWE</sequence>
<dbReference type="SUPFAM" id="SSF140383">
    <property type="entry name" value="BSD domain-like"/>
    <property type="match status" value="1"/>
</dbReference>
<feature type="compositionally biased region" description="Low complexity" evidence="1">
    <location>
        <begin position="426"/>
        <end position="443"/>
    </location>
</feature>
<reference evidence="3" key="1">
    <citation type="submission" date="2020-11" db="EMBL/GenBank/DDBJ databases">
        <authorList>
            <consortium name="DOE Joint Genome Institute"/>
            <person name="Ahrendt S."/>
            <person name="Riley R."/>
            <person name="Andreopoulos W."/>
            <person name="Labutti K."/>
            <person name="Pangilinan J."/>
            <person name="Ruiz-Duenas F.J."/>
            <person name="Barrasa J.M."/>
            <person name="Sanchez-Garcia M."/>
            <person name="Camarero S."/>
            <person name="Miyauchi S."/>
            <person name="Serrano A."/>
            <person name="Linde D."/>
            <person name="Babiker R."/>
            <person name="Drula E."/>
            <person name="Ayuso-Fernandez I."/>
            <person name="Pacheco R."/>
            <person name="Padilla G."/>
            <person name="Ferreira P."/>
            <person name="Barriuso J."/>
            <person name="Kellner H."/>
            <person name="Castanera R."/>
            <person name="Alfaro M."/>
            <person name="Ramirez L."/>
            <person name="Pisabarro A.G."/>
            <person name="Kuo A."/>
            <person name="Tritt A."/>
            <person name="Lipzen A."/>
            <person name="He G."/>
            <person name="Yan M."/>
            <person name="Ng V."/>
            <person name="Cullen D."/>
            <person name="Martin F."/>
            <person name="Rosso M.-N."/>
            <person name="Henrissat B."/>
            <person name="Hibbett D."/>
            <person name="Martinez A.T."/>
            <person name="Grigoriev I.V."/>
        </authorList>
    </citation>
    <scope>NUCLEOTIDE SEQUENCE</scope>
    <source>
        <strain evidence="3">CBS 506.95</strain>
    </source>
</reference>
<dbReference type="PROSITE" id="PS50858">
    <property type="entry name" value="BSD"/>
    <property type="match status" value="1"/>
</dbReference>
<dbReference type="InterPro" id="IPR051494">
    <property type="entry name" value="BSD_domain-containing"/>
</dbReference>
<dbReference type="PANTHER" id="PTHR16019">
    <property type="entry name" value="SYNAPSE-ASSOCIATED PROTEIN"/>
    <property type="match status" value="1"/>
</dbReference>
<evidence type="ECO:0000256" key="1">
    <source>
        <dbReference type="SAM" id="MobiDB-lite"/>
    </source>
</evidence>
<dbReference type="AlphaFoldDB" id="A0A9P6ECN1"/>
<feature type="region of interest" description="Disordered" evidence="1">
    <location>
        <begin position="1"/>
        <end position="27"/>
    </location>
</feature>
<organism evidence="3 4">
    <name type="scientific">Crepidotus variabilis</name>
    <dbReference type="NCBI Taxonomy" id="179855"/>
    <lineage>
        <taxon>Eukaryota</taxon>
        <taxon>Fungi</taxon>
        <taxon>Dikarya</taxon>
        <taxon>Basidiomycota</taxon>
        <taxon>Agaricomycotina</taxon>
        <taxon>Agaricomycetes</taxon>
        <taxon>Agaricomycetidae</taxon>
        <taxon>Agaricales</taxon>
        <taxon>Agaricineae</taxon>
        <taxon>Crepidotaceae</taxon>
        <taxon>Crepidotus</taxon>
    </lineage>
</organism>
<feature type="compositionally biased region" description="Polar residues" evidence="1">
    <location>
        <begin position="11"/>
        <end position="27"/>
    </location>
</feature>
<accession>A0A9P6ECN1</accession>
<feature type="compositionally biased region" description="Acidic residues" evidence="1">
    <location>
        <begin position="502"/>
        <end position="519"/>
    </location>
</feature>
<protein>
    <recommendedName>
        <fullName evidence="2">BSD domain-containing protein</fullName>
    </recommendedName>
</protein>
<comment type="caution">
    <text evidence="3">The sequence shown here is derived from an EMBL/GenBank/DDBJ whole genome shotgun (WGS) entry which is preliminary data.</text>
</comment>